<proteinExistence type="predicted"/>
<accession>A0A7W5FDI1</accession>
<evidence type="ECO:0000313" key="3">
    <source>
        <dbReference type="Proteomes" id="UP000590749"/>
    </source>
</evidence>
<feature type="compositionally biased region" description="Low complexity" evidence="1">
    <location>
        <begin position="14"/>
        <end position="24"/>
    </location>
</feature>
<sequence length="148" mass="14026">MMGLAACGEEEKASSAAPAVTTPAATTTSAAAPAGASEKEICTAAEKASLAYGEGLIALAAKATNGGADLPLAESKGVLKSLAASLTEAAGSGDTATAKAVTALAAAAGSAAKDKADPIGEYDNNAKATAARTAVNKACEALGVDTAL</sequence>
<evidence type="ECO:0000313" key="2">
    <source>
        <dbReference type="EMBL" id="MBB3094316.1"/>
    </source>
</evidence>
<comment type="caution">
    <text evidence="2">The sequence shown here is derived from an EMBL/GenBank/DDBJ whole genome shotgun (WGS) entry which is preliminary data.</text>
</comment>
<feature type="region of interest" description="Disordered" evidence="1">
    <location>
        <begin position="1"/>
        <end position="24"/>
    </location>
</feature>
<keyword evidence="3" id="KW-1185">Reference proteome</keyword>
<name>A0A7W5FDI1_9ACTN</name>
<dbReference type="AlphaFoldDB" id="A0A7W5FDI1"/>
<dbReference type="Proteomes" id="UP000590749">
    <property type="component" value="Unassembled WGS sequence"/>
</dbReference>
<protein>
    <submittedName>
        <fullName evidence="2">Uncharacterized protein</fullName>
    </submittedName>
</protein>
<evidence type="ECO:0000256" key="1">
    <source>
        <dbReference type="SAM" id="MobiDB-lite"/>
    </source>
</evidence>
<reference evidence="2 3" key="1">
    <citation type="submission" date="2020-08" db="EMBL/GenBank/DDBJ databases">
        <title>Genomic Encyclopedia of Type Strains, Phase III (KMG-III): the genomes of soil and plant-associated and newly described type strains.</title>
        <authorList>
            <person name="Whitman W."/>
        </authorList>
    </citation>
    <scope>NUCLEOTIDE SEQUENCE [LARGE SCALE GENOMIC DNA]</scope>
    <source>
        <strain evidence="2 3">CECT 3287</strain>
    </source>
</reference>
<organism evidence="2 3">
    <name type="scientific">Actinoplanes campanulatus</name>
    <dbReference type="NCBI Taxonomy" id="113559"/>
    <lineage>
        <taxon>Bacteria</taxon>
        <taxon>Bacillati</taxon>
        <taxon>Actinomycetota</taxon>
        <taxon>Actinomycetes</taxon>
        <taxon>Micromonosporales</taxon>
        <taxon>Micromonosporaceae</taxon>
        <taxon>Actinoplanes</taxon>
    </lineage>
</organism>
<gene>
    <name evidence="2" type="ORF">FHR83_001968</name>
</gene>
<dbReference type="RefSeq" id="WP_183218608.1">
    <property type="nucleotide sequence ID" value="NZ_BMPW01000008.1"/>
</dbReference>
<dbReference type="EMBL" id="JACHXF010000003">
    <property type="protein sequence ID" value="MBB3094316.1"/>
    <property type="molecule type" value="Genomic_DNA"/>
</dbReference>